<evidence type="ECO:0000256" key="6">
    <source>
        <dbReference type="ARBA" id="ARBA00022777"/>
    </source>
</evidence>
<dbReference type="PROSITE" id="PS50109">
    <property type="entry name" value="HIS_KIN"/>
    <property type="match status" value="1"/>
</dbReference>
<dbReference type="InterPro" id="IPR005467">
    <property type="entry name" value="His_kinase_dom"/>
</dbReference>
<dbReference type="Pfam" id="PF02518">
    <property type="entry name" value="HATPase_c"/>
    <property type="match status" value="1"/>
</dbReference>
<dbReference type="Pfam" id="PF00072">
    <property type="entry name" value="Response_reg"/>
    <property type="match status" value="1"/>
</dbReference>
<comment type="function">
    <text evidence="9">Member of the two-component regulatory system BvgS/BvgA. Phosphorylates BvgA via a four-step phosphorelay in response to environmental signals.</text>
</comment>
<evidence type="ECO:0000313" key="15">
    <source>
        <dbReference type="Proteomes" id="UP000031838"/>
    </source>
</evidence>
<dbReference type="PANTHER" id="PTHR43047:SF72">
    <property type="entry name" value="OSMOSENSING HISTIDINE PROTEIN KINASE SLN1"/>
    <property type="match status" value="1"/>
</dbReference>
<dbReference type="InterPro" id="IPR036890">
    <property type="entry name" value="HATPase_C_sf"/>
</dbReference>
<dbReference type="HOGENOM" id="CLU_000445_114_44_4"/>
<dbReference type="InterPro" id="IPR003018">
    <property type="entry name" value="GAF"/>
</dbReference>
<evidence type="ECO:0000256" key="7">
    <source>
        <dbReference type="ARBA" id="ARBA00023012"/>
    </source>
</evidence>
<gene>
    <name evidence="14" type="primary">luxQ3</name>
    <name evidence="14" type="ORF">BGL_1c23730</name>
</gene>
<dbReference type="PROSITE" id="PS50110">
    <property type="entry name" value="RESPONSE_REGULATORY"/>
    <property type="match status" value="1"/>
</dbReference>
<dbReference type="SMART" id="SM00065">
    <property type="entry name" value="GAF"/>
    <property type="match status" value="1"/>
</dbReference>
<dbReference type="InterPro" id="IPR001789">
    <property type="entry name" value="Sig_transdc_resp-reg_receiver"/>
</dbReference>
<name>A0A0B6S0Q5_BURPL</name>
<accession>A0A0B6S0Q5</accession>
<dbReference type="CDD" id="cd16922">
    <property type="entry name" value="HATPase_EvgS-ArcB-TorS-like"/>
    <property type="match status" value="1"/>
</dbReference>
<dbReference type="GO" id="GO:0000155">
    <property type="term" value="F:phosphorelay sensor kinase activity"/>
    <property type="evidence" value="ECO:0007669"/>
    <property type="project" value="InterPro"/>
</dbReference>
<evidence type="ECO:0000256" key="4">
    <source>
        <dbReference type="ARBA" id="ARBA00022679"/>
    </source>
</evidence>
<evidence type="ECO:0000259" key="12">
    <source>
        <dbReference type="PROSITE" id="PS50109"/>
    </source>
</evidence>
<keyword evidence="7" id="KW-0902">Two-component regulatory system</keyword>
<evidence type="ECO:0000256" key="2">
    <source>
        <dbReference type="ARBA" id="ARBA00012438"/>
    </source>
</evidence>
<evidence type="ECO:0000256" key="8">
    <source>
        <dbReference type="ARBA" id="ARBA00023026"/>
    </source>
</evidence>
<dbReference type="Pfam" id="PF00512">
    <property type="entry name" value="HisKA"/>
    <property type="match status" value="1"/>
</dbReference>
<dbReference type="PRINTS" id="PR00344">
    <property type="entry name" value="BCTRLSENSOR"/>
</dbReference>
<keyword evidence="4 14" id="KW-0808">Transferase</keyword>
<feature type="modified residue" description="4-aspartylphosphate" evidence="11">
    <location>
        <position position="548"/>
    </location>
</feature>
<dbReference type="InterPro" id="IPR029016">
    <property type="entry name" value="GAF-like_dom_sf"/>
</dbReference>
<dbReference type="InterPro" id="IPR003594">
    <property type="entry name" value="HATPase_dom"/>
</dbReference>
<dbReference type="InterPro" id="IPR036097">
    <property type="entry name" value="HisK_dim/P_sf"/>
</dbReference>
<dbReference type="GO" id="GO:0005886">
    <property type="term" value="C:plasma membrane"/>
    <property type="evidence" value="ECO:0007669"/>
    <property type="project" value="TreeGrafter"/>
</dbReference>
<evidence type="ECO:0000256" key="5">
    <source>
        <dbReference type="ARBA" id="ARBA00022729"/>
    </source>
</evidence>
<dbReference type="SUPFAM" id="SSF52172">
    <property type="entry name" value="CheY-like"/>
    <property type="match status" value="1"/>
</dbReference>
<dbReference type="GO" id="GO:0009927">
    <property type="term" value="F:histidine phosphotransfer kinase activity"/>
    <property type="evidence" value="ECO:0007669"/>
    <property type="project" value="TreeGrafter"/>
</dbReference>
<dbReference type="Proteomes" id="UP000031838">
    <property type="component" value="Chromosome 1"/>
</dbReference>
<evidence type="ECO:0000256" key="3">
    <source>
        <dbReference type="ARBA" id="ARBA00022553"/>
    </source>
</evidence>
<dbReference type="Gene3D" id="3.40.50.2300">
    <property type="match status" value="1"/>
</dbReference>
<dbReference type="GO" id="GO:0016787">
    <property type="term" value="F:hydrolase activity"/>
    <property type="evidence" value="ECO:0007669"/>
    <property type="project" value="UniProtKB-KW"/>
</dbReference>
<dbReference type="SMART" id="SM00448">
    <property type="entry name" value="REC"/>
    <property type="match status" value="1"/>
</dbReference>
<feature type="domain" description="Histidine kinase" evidence="12">
    <location>
        <begin position="254"/>
        <end position="475"/>
    </location>
</feature>
<dbReference type="CDD" id="cd00082">
    <property type="entry name" value="HisKA"/>
    <property type="match status" value="1"/>
</dbReference>
<reference evidence="14 15" key="2">
    <citation type="journal article" date="2016" name="Appl. Microbiol. Biotechnol.">
        <title>Mutations improving production and secretion of extracellular lipase by Burkholderia glumae PG1.</title>
        <authorList>
            <person name="Knapp A."/>
            <person name="Voget S."/>
            <person name="Gao R."/>
            <person name="Zaburannyi N."/>
            <person name="Krysciak D."/>
            <person name="Breuer M."/>
            <person name="Hauer B."/>
            <person name="Streit W.R."/>
            <person name="Muller R."/>
            <person name="Daniel R."/>
            <person name="Jaeger K.E."/>
        </authorList>
    </citation>
    <scope>NUCLEOTIDE SEQUENCE [LARGE SCALE GENOMIC DNA]</scope>
    <source>
        <strain evidence="14 15">PG1</strain>
    </source>
</reference>
<evidence type="ECO:0000259" key="13">
    <source>
        <dbReference type="PROSITE" id="PS50110"/>
    </source>
</evidence>
<dbReference type="PANTHER" id="PTHR43047">
    <property type="entry name" value="TWO-COMPONENT HISTIDINE PROTEIN KINASE"/>
    <property type="match status" value="1"/>
</dbReference>
<dbReference type="InterPro" id="IPR004358">
    <property type="entry name" value="Sig_transdc_His_kin-like_C"/>
</dbReference>
<reference evidence="15" key="1">
    <citation type="submission" date="2011-03" db="EMBL/GenBank/DDBJ databases">
        <authorList>
            <person name="Voget S."/>
            <person name="Streit W.R."/>
            <person name="Jaeger K.E."/>
            <person name="Daniel R."/>
        </authorList>
    </citation>
    <scope>NUCLEOTIDE SEQUENCE [LARGE SCALE GENOMIC DNA]</scope>
    <source>
        <strain evidence="15">PG1</strain>
    </source>
</reference>
<dbReference type="SUPFAM" id="SSF55874">
    <property type="entry name" value="ATPase domain of HSP90 chaperone/DNA topoisomerase II/histidine kinase"/>
    <property type="match status" value="1"/>
</dbReference>
<comment type="catalytic activity">
    <reaction evidence="1">
        <text>ATP + protein L-histidine = ADP + protein N-phospho-L-histidine.</text>
        <dbReference type="EC" id="2.7.13.3"/>
    </reaction>
</comment>
<protein>
    <recommendedName>
        <fullName evidence="10">Virulence sensor protein BvgS</fullName>
        <ecNumber evidence="2">2.7.13.3</ecNumber>
    </recommendedName>
</protein>
<proteinExistence type="predicted"/>
<dbReference type="InterPro" id="IPR003661">
    <property type="entry name" value="HisK_dim/P_dom"/>
</dbReference>
<evidence type="ECO:0000256" key="10">
    <source>
        <dbReference type="ARBA" id="ARBA00070152"/>
    </source>
</evidence>
<evidence type="ECO:0000256" key="9">
    <source>
        <dbReference type="ARBA" id="ARBA00058004"/>
    </source>
</evidence>
<keyword evidence="3 11" id="KW-0597">Phosphoprotein</keyword>
<keyword evidence="5" id="KW-0732">Signal</keyword>
<dbReference type="Gene3D" id="3.30.450.40">
    <property type="match status" value="1"/>
</dbReference>
<feature type="domain" description="Response regulatory" evidence="13">
    <location>
        <begin position="499"/>
        <end position="614"/>
    </location>
</feature>
<keyword evidence="14" id="KW-0378">Hydrolase</keyword>
<dbReference type="SUPFAM" id="SSF55781">
    <property type="entry name" value="GAF domain-like"/>
    <property type="match status" value="1"/>
</dbReference>
<dbReference type="KEGG" id="bgp:BGL_1c23730"/>
<dbReference type="InterPro" id="IPR011006">
    <property type="entry name" value="CheY-like_superfamily"/>
</dbReference>
<dbReference type="AlphaFoldDB" id="A0A0B6S0Q5"/>
<evidence type="ECO:0000256" key="11">
    <source>
        <dbReference type="PROSITE-ProRule" id="PRU00169"/>
    </source>
</evidence>
<dbReference type="SUPFAM" id="SSF47384">
    <property type="entry name" value="Homodimeric domain of signal transducing histidine kinase"/>
    <property type="match status" value="1"/>
</dbReference>
<evidence type="ECO:0000256" key="1">
    <source>
        <dbReference type="ARBA" id="ARBA00000085"/>
    </source>
</evidence>
<dbReference type="EC" id="2.7.13.3" evidence="2"/>
<dbReference type="CDD" id="cd17546">
    <property type="entry name" value="REC_hyHK_CKI1_RcsC-like"/>
    <property type="match status" value="1"/>
</dbReference>
<dbReference type="SMART" id="SM00388">
    <property type="entry name" value="HisKA"/>
    <property type="match status" value="1"/>
</dbReference>
<sequence length="630" mass="67658">METSAMPINRGAAVSRWYSPGSTSRGPGANRRTARVMRGEAFVIVDREDGTRDEEVGGVDAIGDGAAAMESKRLVALEALQILNTLPEETYDRIVRRVSQFFSVPICLISFVGRDAQWFKAKIGLDIQSAPRESSFSQAALEADGVYVVEDACRSARFAAHPSVRGAPGVRFYAGMALAVEHGRKIGILCVADTRPRVFDDAAREALKDFAAFVVDELHLRLRSRRLEAELAAKREAEAAALLAQKQRADFLAMVTHEVRTPLAAVAGIASLMCHGGGALPDALDAAALLESTEHLTRLLNEVLDLAKLESTGFTFRREPFDLRRELRCVHEVARPQTAARGVALVLRIDPAVPPAVLGDRTRLSQIMLNLLSNALKFTERGEIEVTAAVQPGRDGGSDIAIVIRDTGIGMGPDATRALFSEFVQAGPAIRSGYGGTGLGLAICRRLIHGMGGTIDVESEPGVGTRIRFTVPCAIAPCLEAADGPSPVAKAALRRGDYLVLVADDDTVGRKIVSAMLGRLGYRVEACASGRAALAALRERPFDVAIVDLQMPDLDGVSLARELRMQSEFGATVPLIALTGQSKSDDVLVERLFDGYLVKPAGASQLDEAITEILSRRDYAMSCMDSERIA</sequence>
<keyword evidence="15" id="KW-1185">Reference proteome</keyword>
<dbReference type="Pfam" id="PF01590">
    <property type="entry name" value="GAF"/>
    <property type="match status" value="1"/>
</dbReference>
<keyword evidence="6 14" id="KW-0418">Kinase</keyword>
<organism evidence="14 15">
    <name type="scientific">Burkholderia plantarii</name>
    <dbReference type="NCBI Taxonomy" id="41899"/>
    <lineage>
        <taxon>Bacteria</taxon>
        <taxon>Pseudomonadati</taxon>
        <taxon>Pseudomonadota</taxon>
        <taxon>Betaproteobacteria</taxon>
        <taxon>Burkholderiales</taxon>
        <taxon>Burkholderiaceae</taxon>
        <taxon>Burkholderia</taxon>
    </lineage>
</organism>
<dbReference type="Gene3D" id="1.10.287.130">
    <property type="match status" value="1"/>
</dbReference>
<dbReference type="Gene3D" id="3.30.565.10">
    <property type="entry name" value="Histidine kinase-like ATPase, C-terminal domain"/>
    <property type="match status" value="1"/>
</dbReference>
<dbReference type="SMART" id="SM00387">
    <property type="entry name" value="HATPase_c"/>
    <property type="match status" value="1"/>
</dbReference>
<dbReference type="EMBL" id="CP002580">
    <property type="protein sequence ID" value="AJK46875.1"/>
    <property type="molecule type" value="Genomic_DNA"/>
</dbReference>
<evidence type="ECO:0000313" key="14">
    <source>
        <dbReference type="EMBL" id="AJK46875.1"/>
    </source>
</evidence>
<dbReference type="FunFam" id="3.30.565.10:FF:000010">
    <property type="entry name" value="Sensor histidine kinase RcsC"/>
    <property type="match status" value="1"/>
</dbReference>
<keyword evidence="8" id="KW-0843">Virulence</keyword>